<feature type="compositionally biased region" description="Basic residues" evidence="1">
    <location>
        <begin position="42"/>
        <end position="58"/>
    </location>
</feature>
<evidence type="ECO:0000256" key="1">
    <source>
        <dbReference type="SAM" id="MobiDB-lite"/>
    </source>
</evidence>
<gene>
    <name evidence="2" type="ORF">B0T22DRAFT_149457</name>
</gene>
<accession>A0AAE0X8Z6</accession>
<dbReference type="Proteomes" id="UP001270362">
    <property type="component" value="Unassembled WGS sequence"/>
</dbReference>
<feature type="compositionally biased region" description="Acidic residues" evidence="1">
    <location>
        <begin position="568"/>
        <end position="580"/>
    </location>
</feature>
<feature type="region of interest" description="Disordered" evidence="1">
    <location>
        <begin position="558"/>
        <end position="594"/>
    </location>
</feature>
<reference evidence="2" key="1">
    <citation type="journal article" date="2023" name="Mol. Phylogenet. Evol.">
        <title>Genome-scale phylogeny and comparative genomics of the fungal order Sordariales.</title>
        <authorList>
            <person name="Hensen N."/>
            <person name="Bonometti L."/>
            <person name="Westerberg I."/>
            <person name="Brannstrom I.O."/>
            <person name="Guillou S."/>
            <person name="Cros-Aarteil S."/>
            <person name="Calhoun S."/>
            <person name="Haridas S."/>
            <person name="Kuo A."/>
            <person name="Mondo S."/>
            <person name="Pangilinan J."/>
            <person name="Riley R."/>
            <person name="LaButti K."/>
            <person name="Andreopoulos B."/>
            <person name="Lipzen A."/>
            <person name="Chen C."/>
            <person name="Yan M."/>
            <person name="Daum C."/>
            <person name="Ng V."/>
            <person name="Clum A."/>
            <person name="Steindorff A."/>
            <person name="Ohm R.A."/>
            <person name="Martin F."/>
            <person name="Silar P."/>
            <person name="Natvig D.O."/>
            <person name="Lalanne C."/>
            <person name="Gautier V."/>
            <person name="Ament-Velasquez S.L."/>
            <person name="Kruys A."/>
            <person name="Hutchinson M.I."/>
            <person name="Powell A.J."/>
            <person name="Barry K."/>
            <person name="Miller A.N."/>
            <person name="Grigoriev I.V."/>
            <person name="Debuchy R."/>
            <person name="Gladieux P."/>
            <person name="Hiltunen Thoren M."/>
            <person name="Johannesson H."/>
        </authorList>
    </citation>
    <scope>NUCLEOTIDE SEQUENCE</scope>
    <source>
        <strain evidence="2">CBS 314.62</strain>
    </source>
</reference>
<comment type="caution">
    <text evidence="2">The sequence shown here is derived from an EMBL/GenBank/DDBJ whole genome shotgun (WGS) entry which is preliminary data.</text>
</comment>
<evidence type="ECO:0000313" key="2">
    <source>
        <dbReference type="EMBL" id="KAK3688281.1"/>
    </source>
</evidence>
<feature type="compositionally biased region" description="Low complexity" evidence="1">
    <location>
        <begin position="85"/>
        <end position="104"/>
    </location>
</feature>
<dbReference type="EMBL" id="JAULSO010000002">
    <property type="protein sequence ID" value="KAK3688281.1"/>
    <property type="molecule type" value="Genomic_DNA"/>
</dbReference>
<name>A0AAE0X8Z6_9PEZI</name>
<organism evidence="2 3">
    <name type="scientific">Podospora appendiculata</name>
    <dbReference type="NCBI Taxonomy" id="314037"/>
    <lineage>
        <taxon>Eukaryota</taxon>
        <taxon>Fungi</taxon>
        <taxon>Dikarya</taxon>
        <taxon>Ascomycota</taxon>
        <taxon>Pezizomycotina</taxon>
        <taxon>Sordariomycetes</taxon>
        <taxon>Sordariomycetidae</taxon>
        <taxon>Sordariales</taxon>
        <taxon>Podosporaceae</taxon>
        <taxon>Podospora</taxon>
    </lineage>
</organism>
<protein>
    <submittedName>
        <fullName evidence="2">Uncharacterized protein</fullName>
    </submittedName>
</protein>
<dbReference type="AlphaFoldDB" id="A0AAE0X8Z6"/>
<reference evidence="2" key="2">
    <citation type="submission" date="2023-06" db="EMBL/GenBank/DDBJ databases">
        <authorList>
            <consortium name="Lawrence Berkeley National Laboratory"/>
            <person name="Haridas S."/>
            <person name="Hensen N."/>
            <person name="Bonometti L."/>
            <person name="Westerberg I."/>
            <person name="Brannstrom I.O."/>
            <person name="Guillou S."/>
            <person name="Cros-Aarteil S."/>
            <person name="Calhoun S."/>
            <person name="Kuo A."/>
            <person name="Mondo S."/>
            <person name="Pangilinan J."/>
            <person name="Riley R."/>
            <person name="Labutti K."/>
            <person name="Andreopoulos B."/>
            <person name="Lipzen A."/>
            <person name="Chen C."/>
            <person name="Yanf M."/>
            <person name="Daum C."/>
            <person name="Ng V."/>
            <person name="Clum A."/>
            <person name="Steindorff A."/>
            <person name="Ohm R."/>
            <person name="Martin F."/>
            <person name="Silar P."/>
            <person name="Natvig D."/>
            <person name="Lalanne C."/>
            <person name="Gautier V."/>
            <person name="Ament-Velasquez S.L."/>
            <person name="Kruys A."/>
            <person name="Hutchinson M.I."/>
            <person name="Powell A.J."/>
            <person name="Barry K."/>
            <person name="Miller A.N."/>
            <person name="Grigoriev I.V."/>
            <person name="Debuchy R."/>
            <person name="Gladieux P."/>
            <person name="Thoren M.H."/>
            <person name="Johannesson H."/>
        </authorList>
    </citation>
    <scope>NUCLEOTIDE SEQUENCE</scope>
    <source>
        <strain evidence="2">CBS 314.62</strain>
    </source>
</reference>
<proteinExistence type="predicted"/>
<evidence type="ECO:0000313" key="3">
    <source>
        <dbReference type="Proteomes" id="UP001270362"/>
    </source>
</evidence>
<sequence length="698" mass="75877">MASYRNLSPRLGVSNDDDNQNGSRNSVQRPPPISSTSTPPGAHRRSGMAIRTRRRHRTLLAATAPYLTSRRRSIAPRPRPRLDLATTSASGSGSASSSRSVSAPTPTPTEATFCNDLLSMNLNIPVTELPDRPFDRDLCTVLYGKTYTSANIPLDMQSEDYIGLGSIRSVISPGTILNPSVKHCQDLRLDATGNPAGRCLRPAPFVEVELTNMTEIMHCEDLTHPLDDPFTLCGYCVASSLHRLLGGKKGEFVCSLKDEQVKQSRLYLCAKCIKERAIQRSQPEGQALARVGELAFAELLRPFAEVTGAAAESQTAVEVPAAVPDVDDQVQPGFSFSGEDLALFDFDVDFNSQFPPAETVAESTTSASINHHPSDGGNISAEEALFFDFDLTSAPSPPEANARGSGADISRTESWTLPPLTFEPFEFTELLSNPLAPAHGSTNTYATANVNNDPNRDLGLSDFTHYHDLEGLFSAIHRNVVGTNIEPGSIDFASQRRSNNGNIGTAAPAPVVNAESHELHDNGIPARALSFLNLEDQINPDDWAFLLQLPDIPSTAGIITPPELAALPDDDDDDDDDDEDSNKNNNPPPAQPLPTKCKIPESLFGCNCVKLLTANLCFGHRVIRCFEFVRKYTLTRRWVTKQYGDRACPACGTGKGVDAYGFKGDMGGEGLQKLEWVCLCCLDWVHELWSEKIPGPRL</sequence>
<keyword evidence="3" id="KW-1185">Reference proteome</keyword>
<feature type="region of interest" description="Disordered" evidence="1">
    <location>
        <begin position="1"/>
        <end position="107"/>
    </location>
</feature>